<evidence type="ECO:0000259" key="9">
    <source>
        <dbReference type="Pfam" id="PF00432"/>
    </source>
</evidence>
<feature type="compositionally biased region" description="Low complexity" evidence="8">
    <location>
        <begin position="389"/>
        <end position="417"/>
    </location>
</feature>
<keyword evidence="5" id="KW-0479">Metal-binding</keyword>
<dbReference type="Proteomes" id="UP001498398">
    <property type="component" value="Unassembled WGS sequence"/>
</dbReference>
<evidence type="ECO:0000256" key="4">
    <source>
        <dbReference type="ARBA" id="ARBA00022679"/>
    </source>
</evidence>
<dbReference type="PANTHER" id="PTHR11774:SF4">
    <property type="entry name" value="GERANYLGERANYL TRANSFERASE TYPE-1 SUBUNIT BETA"/>
    <property type="match status" value="1"/>
</dbReference>
<protein>
    <submittedName>
        <fullName evidence="10">Geranylgeranyl transferase type-1 subunit beta, variant 2</fullName>
        <ecNumber evidence="10">2.5.1.59</ecNumber>
    </submittedName>
</protein>
<comment type="cofactor">
    <cofactor evidence="1">
        <name>Zn(2+)</name>
        <dbReference type="ChEBI" id="CHEBI:29105"/>
    </cofactor>
</comment>
<dbReference type="PANTHER" id="PTHR11774">
    <property type="entry name" value="GERANYLGERANYL TRANSFERASE TYPE BETA SUBUNIT"/>
    <property type="match status" value="1"/>
</dbReference>
<name>A0ABR1JTL5_9AGAR</name>
<proteinExistence type="inferred from homology"/>
<evidence type="ECO:0000256" key="2">
    <source>
        <dbReference type="ARBA" id="ARBA00010497"/>
    </source>
</evidence>
<comment type="caution">
    <text evidence="10">The sequence shown here is derived from an EMBL/GenBank/DDBJ whole genome shotgun (WGS) entry which is preliminary data.</text>
</comment>
<evidence type="ECO:0000313" key="11">
    <source>
        <dbReference type="Proteomes" id="UP001498398"/>
    </source>
</evidence>
<reference evidence="10 11" key="1">
    <citation type="submission" date="2024-01" db="EMBL/GenBank/DDBJ databases">
        <title>A draft genome for the cacao thread blight pathogen Marasmiellus scandens.</title>
        <authorList>
            <person name="Baruah I.K."/>
            <person name="Leung J."/>
            <person name="Bukari Y."/>
            <person name="Amoako-Attah I."/>
            <person name="Meinhardt L.W."/>
            <person name="Bailey B.A."/>
            <person name="Cohen S.P."/>
        </authorList>
    </citation>
    <scope>NUCLEOTIDE SEQUENCE [LARGE SCALE GENOMIC DNA]</scope>
    <source>
        <strain evidence="10 11">GH-19</strain>
    </source>
</reference>
<evidence type="ECO:0000256" key="6">
    <source>
        <dbReference type="ARBA" id="ARBA00022737"/>
    </source>
</evidence>
<accession>A0ABR1JTL5</accession>
<dbReference type="Pfam" id="PF00432">
    <property type="entry name" value="Prenyltrans"/>
    <property type="match status" value="1"/>
</dbReference>
<feature type="compositionally biased region" description="Pro residues" evidence="8">
    <location>
        <begin position="379"/>
        <end position="388"/>
    </location>
</feature>
<feature type="region of interest" description="Disordered" evidence="8">
    <location>
        <begin position="379"/>
        <end position="425"/>
    </location>
</feature>
<feature type="compositionally biased region" description="Low complexity" evidence="8">
    <location>
        <begin position="119"/>
        <end position="137"/>
    </location>
</feature>
<dbReference type="SUPFAM" id="SSF48239">
    <property type="entry name" value="Terpenoid cyclases/Protein prenyltransferases"/>
    <property type="match status" value="1"/>
</dbReference>
<dbReference type="EC" id="2.5.1.59" evidence="10"/>
<evidence type="ECO:0000256" key="5">
    <source>
        <dbReference type="ARBA" id="ARBA00022723"/>
    </source>
</evidence>
<evidence type="ECO:0000256" key="7">
    <source>
        <dbReference type="ARBA" id="ARBA00022833"/>
    </source>
</evidence>
<dbReference type="InterPro" id="IPR045089">
    <property type="entry name" value="PGGT1B-like"/>
</dbReference>
<keyword evidence="7" id="KW-0862">Zinc</keyword>
<dbReference type="EMBL" id="JBANRG010000007">
    <property type="protein sequence ID" value="KAK7464853.1"/>
    <property type="molecule type" value="Genomic_DNA"/>
</dbReference>
<comment type="similarity">
    <text evidence="2">Belongs to the protein prenyltransferase subunit beta family.</text>
</comment>
<feature type="region of interest" description="Disordered" evidence="8">
    <location>
        <begin position="114"/>
        <end position="137"/>
    </location>
</feature>
<sequence length="458" mass="49504">MQPFSFYSYPYDYTTSTGYSYPYSYSDSMDEDFNLPPLARIGHAGHVKRCLSGLPDSQTDLDSSRLAVAFYCIGSLDLLGLIPDKIAQGDLDLWREWIWEQYVSGPNGAGFRPSPFMTPLPASSQNPSSSSDPSSDPGYEYANTPHIIMTYTALLTLSILQDDFSRLDKAGLVRLLRACQRADGSFGTVPPGSGSTSAPGSVTETESDLRTLYCAFVISSLLDCWDGVDVDRAVRYVKGCRTYEGGYGISTGYEAQGGTTYIALASIYLAPSSSSSPSNSYRLTPTEKSQTISWLVRMQHSEGGFCGRTNKSPDACYCFWCGASLKILDADHLVDTRALLSFVADCQFKYGGIAKAPGETPDPYHTYLSLAALSIYSPRPPSPPPSAPSQPVSSSPSTTLTTSSISASASISAPQPSHCHPPVDANKASWMLEPLDPLINARKGTARWARERLKLSTG</sequence>
<dbReference type="Gene3D" id="1.50.10.20">
    <property type="match status" value="1"/>
</dbReference>
<feature type="domain" description="Prenyltransferase alpha-alpha toroid" evidence="9">
    <location>
        <begin position="40"/>
        <end position="392"/>
    </location>
</feature>
<keyword evidence="11" id="KW-1185">Reference proteome</keyword>
<dbReference type="GO" id="GO:0004662">
    <property type="term" value="F:CAAX-protein geranylgeranyltransferase activity"/>
    <property type="evidence" value="ECO:0007669"/>
    <property type="project" value="UniProtKB-EC"/>
</dbReference>
<evidence type="ECO:0000256" key="8">
    <source>
        <dbReference type="SAM" id="MobiDB-lite"/>
    </source>
</evidence>
<evidence type="ECO:0000256" key="1">
    <source>
        <dbReference type="ARBA" id="ARBA00001947"/>
    </source>
</evidence>
<gene>
    <name evidence="10" type="primary">CDC43</name>
    <name evidence="10" type="ORF">VKT23_006058</name>
</gene>
<dbReference type="InterPro" id="IPR008930">
    <property type="entry name" value="Terpenoid_cyclase/PrenylTrfase"/>
</dbReference>
<evidence type="ECO:0000313" key="10">
    <source>
        <dbReference type="EMBL" id="KAK7464853.1"/>
    </source>
</evidence>
<organism evidence="10 11">
    <name type="scientific">Marasmiellus scandens</name>
    <dbReference type="NCBI Taxonomy" id="2682957"/>
    <lineage>
        <taxon>Eukaryota</taxon>
        <taxon>Fungi</taxon>
        <taxon>Dikarya</taxon>
        <taxon>Basidiomycota</taxon>
        <taxon>Agaricomycotina</taxon>
        <taxon>Agaricomycetes</taxon>
        <taxon>Agaricomycetidae</taxon>
        <taxon>Agaricales</taxon>
        <taxon>Marasmiineae</taxon>
        <taxon>Omphalotaceae</taxon>
        <taxon>Marasmiellus</taxon>
    </lineage>
</organism>
<keyword evidence="6" id="KW-0677">Repeat</keyword>
<dbReference type="InterPro" id="IPR001330">
    <property type="entry name" value="Prenyltrans"/>
</dbReference>
<evidence type="ECO:0000256" key="3">
    <source>
        <dbReference type="ARBA" id="ARBA00022602"/>
    </source>
</evidence>
<keyword evidence="3" id="KW-0637">Prenyltransferase</keyword>
<keyword evidence="4 10" id="KW-0808">Transferase</keyword>